<dbReference type="PANTHER" id="PTHR35092">
    <property type="entry name" value="CHLORINASE MJ1651"/>
    <property type="match status" value="1"/>
</dbReference>
<accession>A0A0G2ZA86</accession>
<evidence type="ECO:0000256" key="1">
    <source>
        <dbReference type="ARBA" id="ARBA00022691"/>
    </source>
</evidence>
<dbReference type="PATRIC" id="fig|1330330.3.peg.644"/>
<dbReference type="OrthoDB" id="9792195at2"/>
<organism evidence="5 6">
    <name type="scientific">Kosmotoga pacifica</name>
    <dbReference type="NCBI Taxonomy" id="1330330"/>
    <lineage>
        <taxon>Bacteria</taxon>
        <taxon>Thermotogati</taxon>
        <taxon>Thermotogota</taxon>
        <taxon>Thermotogae</taxon>
        <taxon>Kosmotogales</taxon>
        <taxon>Kosmotogaceae</taxon>
        <taxon>Kosmotoga</taxon>
    </lineage>
</organism>
<evidence type="ECO:0000259" key="3">
    <source>
        <dbReference type="Pfam" id="PF01887"/>
    </source>
</evidence>
<evidence type="ECO:0000256" key="2">
    <source>
        <dbReference type="ARBA" id="ARBA00024035"/>
    </source>
</evidence>
<gene>
    <name evidence="5" type="ORF">IX53_03220</name>
</gene>
<protein>
    <recommendedName>
        <fullName evidence="7">S-adenosyl-l-methionine hydroxide adenosyltransferase</fullName>
    </recommendedName>
</protein>
<dbReference type="Pfam" id="PF01887">
    <property type="entry name" value="SAM_HAT_N"/>
    <property type="match status" value="1"/>
</dbReference>
<dbReference type="Proteomes" id="UP000035159">
    <property type="component" value="Chromosome"/>
</dbReference>
<dbReference type="PANTHER" id="PTHR35092:SF1">
    <property type="entry name" value="CHLORINASE MJ1651"/>
    <property type="match status" value="1"/>
</dbReference>
<dbReference type="Gene3D" id="2.40.30.90">
    <property type="entry name" value="Bacterial fluorinating enzyme like"/>
    <property type="match status" value="1"/>
</dbReference>
<keyword evidence="1" id="KW-0949">S-adenosyl-L-methionine</keyword>
<name>A0A0G2ZA86_9BACT</name>
<dbReference type="EMBL" id="CP011232">
    <property type="protein sequence ID" value="AKI96996.1"/>
    <property type="molecule type" value="Genomic_DNA"/>
</dbReference>
<dbReference type="InterPro" id="IPR023227">
    <property type="entry name" value="SAM_OH_AdoTrfase_C_sf"/>
</dbReference>
<dbReference type="InterPro" id="IPR046469">
    <property type="entry name" value="SAM_HAT_N"/>
</dbReference>
<dbReference type="STRING" id="1330330.IX53_03220"/>
<dbReference type="AlphaFoldDB" id="A0A0G2ZA86"/>
<dbReference type="SUPFAM" id="SSF101852">
    <property type="entry name" value="Bacterial fluorinating enzyme, C-terminal domain"/>
    <property type="match status" value="1"/>
</dbReference>
<keyword evidence="6" id="KW-1185">Reference proteome</keyword>
<evidence type="ECO:0000259" key="4">
    <source>
        <dbReference type="Pfam" id="PF20257"/>
    </source>
</evidence>
<dbReference type="InterPro" id="IPR002747">
    <property type="entry name" value="SAM_OH_AdoTrfase"/>
</dbReference>
<dbReference type="Gene3D" id="3.40.50.10790">
    <property type="entry name" value="S-adenosyl-l-methionine hydroxide adenosyltransferase, N-terminal"/>
    <property type="match status" value="1"/>
</dbReference>
<dbReference type="InterPro" id="IPR023228">
    <property type="entry name" value="SAM_OH_AdoTrfase_N_sf"/>
</dbReference>
<dbReference type="RefSeq" id="WP_047754131.1">
    <property type="nucleotide sequence ID" value="NZ_CAJUHA010000019.1"/>
</dbReference>
<feature type="domain" description="S-adenosyl-l-methionine hydroxide adenosyltransferase N-terminal" evidence="3">
    <location>
        <begin position="2"/>
        <end position="147"/>
    </location>
</feature>
<sequence>MIAFLSDWGYESYYVGVAKAVMKSITPSVDILDITHGIEPFNIRMGAYILQRASQNFPPDTIFLAVVDPGVGTSRKAIAIRTKSGRIFVGPDNGIFTFVCEEYGVSEVRELDNRKFHYGNSASFHGRDIFAAVAAHLANGVPFSKIGSLLMSYEVLKFWKACIDETGVIKGEVAFTDSFGNIETNIPGSLVKGLFDFDEKVIISVERKKFEGYFGRTYFDVKRGAILVHEDSSGYLEIAVNEGDASRVLGLRGGEPIVLKKV</sequence>
<dbReference type="KEGG" id="kpf:IX53_03220"/>
<dbReference type="SUPFAM" id="SSF102522">
    <property type="entry name" value="Bacterial fluorinating enzyme, N-terminal domain"/>
    <property type="match status" value="1"/>
</dbReference>
<feature type="domain" description="S-adenosyl-l-methionine hydroxide adenosyltransferase C-terminal" evidence="4">
    <location>
        <begin position="171"/>
        <end position="257"/>
    </location>
</feature>
<reference evidence="5 6" key="1">
    <citation type="submission" date="2015-04" db="EMBL/GenBank/DDBJ databases">
        <title>Complete Genome Sequence of Kosmotoga pacifica SLHLJ1.</title>
        <authorList>
            <person name="Jiang L.J."/>
            <person name="Shao Z.Z."/>
            <person name="Jebbar M."/>
        </authorList>
    </citation>
    <scope>NUCLEOTIDE SEQUENCE [LARGE SCALE GENOMIC DNA]</scope>
    <source>
        <strain evidence="5 6">SLHLJ1</strain>
    </source>
</reference>
<dbReference type="Pfam" id="PF20257">
    <property type="entry name" value="SAM_HAT_C"/>
    <property type="match status" value="1"/>
</dbReference>
<evidence type="ECO:0008006" key="7">
    <source>
        <dbReference type="Google" id="ProtNLM"/>
    </source>
</evidence>
<evidence type="ECO:0000313" key="6">
    <source>
        <dbReference type="Proteomes" id="UP000035159"/>
    </source>
</evidence>
<comment type="similarity">
    <text evidence="2">Belongs to the SAM hydrolase / SAM-dependent halogenase family.</text>
</comment>
<proteinExistence type="inferred from homology"/>
<dbReference type="InterPro" id="IPR046470">
    <property type="entry name" value="SAM_HAT_C"/>
</dbReference>
<evidence type="ECO:0000313" key="5">
    <source>
        <dbReference type="EMBL" id="AKI96996.1"/>
    </source>
</evidence>
<dbReference type="PIRSF" id="PIRSF006779">
    <property type="entry name" value="UCP006779"/>
    <property type="match status" value="1"/>
</dbReference>